<dbReference type="AlphaFoldDB" id="A0A7Z2ZRG8"/>
<keyword evidence="2" id="KW-0808">Transferase</keyword>
<evidence type="ECO:0000313" key="2">
    <source>
        <dbReference type="EMBL" id="QJD88057.1"/>
    </source>
</evidence>
<dbReference type="EMBL" id="CP051680">
    <property type="protein sequence ID" value="QJD88057.1"/>
    <property type="molecule type" value="Genomic_DNA"/>
</dbReference>
<reference evidence="2 3" key="1">
    <citation type="submission" date="2020-04" db="EMBL/GenBank/DDBJ databases">
        <title>Genome sequencing of novel species.</title>
        <authorList>
            <person name="Heo J."/>
            <person name="Kim S.-J."/>
            <person name="Kim J.-S."/>
            <person name="Hong S.-B."/>
            <person name="Kwon S.-W."/>
        </authorList>
    </citation>
    <scope>NUCLEOTIDE SEQUENCE [LARGE SCALE GENOMIC DNA]</scope>
    <source>
        <strain evidence="2 3">MFER-1</strain>
    </source>
</reference>
<organism evidence="2 3">
    <name type="scientific">Cohnella herbarum</name>
    <dbReference type="NCBI Taxonomy" id="2728023"/>
    <lineage>
        <taxon>Bacteria</taxon>
        <taxon>Bacillati</taxon>
        <taxon>Bacillota</taxon>
        <taxon>Bacilli</taxon>
        <taxon>Bacillales</taxon>
        <taxon>Paenibacillaceae</taxon>
        <taxon>Cohnella</taxon>
    </lineage>
</organism>
<keyword evidence="3" id="KW-1185">Reference proteome</keyword>
<evidence type="ECO:0000313" key="3">
    <source>
        <dbReference type="Proteomes" id="UP000502248"/>
    </source>
</evidence>
<dbReference type="Pfam" id="PF00583">
    <property type="entry name" value="Acetyltransf_1"/>
    <property type="match status" value="1"/>
</dbReference>
<dbReference type="GO" id="GO:0016747">
    <property type="term" value="F:acyltransferase activity, transferring groups other than amino-acyl groups"/>
    <property type="evidence" value="ECO:0007669"/>
    <property type="project" value="InterPro"/>
</dbReference>
<evidence type="ECO:0000259" key="1">
    <source>
        <dbReference type="PROSITE" id="PS51186"/>
    </source>
</evidence>
<protein>
    <submittedName>
        <fullName evidence="2">GNAT family N-acetyltransferase</fullName>
    </submittedName>
</protein>
<dbReference type="SUPFAM" id="SSF55729">
    <property type="entry name" value="Acyl-CoA N-acyltransferases (Nat)"/>
    <property type="match status" value="1"/>
</dbReference>
<sequence length="145" mass="16487">MGPDQAPPWDLLLLADPSRNLVEEYVSRGICYLAYLDEELVGEFVLIRTHPGTIEIVNVAVGENFQGRGIGKALVLRAIEESKLLHAKTIEIGTGSTGVKQLKLYQKCGFRMFAVDTDFFVKHYEEEIFEEGMRLRDMVRLRLEI</sequence>
<gene>
    <name evidence="2" type="ORF">HH215_08445</name>
</gene>
<dbReference type="KEGG" id="cheb:HH215_08445"/>
<dbReference type="Gene3D" id="3.40.630.30">
    <property type="match status" value="1"/>
</dbReference>
<dbReference type="Proteomes" id="UP000502248">
    <property type="component" value="Chromosome"/>
</dbReference>
<proteinExistence type="predicted"/>
<dbReference type="PROSITE" id="PS51186">
    <property type="entry name" value="GNAT"/>
    <property type="match status" value="1"/>
</dbReference>
<dbReference type="InterPro" id="IPR000182">
    <property type="entry name" value="GNAT_dom"/>
</dbReference>
<dbReference type="InterPro" id="IPR016181">
    <property type="entry name" value="Acyl_CoA_acyltransferase"/>
</dbReference>
<accession>A0A7Z2ZRG8</accession>
<feature type="domain" description="N-acetyltransferase" evidence="1">
    <location>
        <begin position="1"/>
        <end position="131"/>
    </location>
</feature>
<name>A0A7Z2ZRG8_9BACL</name>
<dbReference type="CDD" id="cd04301">
    <property type="entry name" value="NAT_SF"/>
    <property type="match status" value="1"/>
</dbReference>